<dbReference type="Gene3D" id="2.120.10.30">
    <property type="entry name" value="TolB, C-terminal domain"/>
    <property type="match status" value="1"/>
</dbReference>
<evidence type="ECO:0000313" key="1">
    <source>
        <dbReference type="EMBL" id="NNU15701.1"/>
    </source>
</evidence>
<comment type="caution">
    <text evidence="1">The sequence shown here is derived from an EMBL/GenBank/DDBJ whole genome shotgun (WGS) entry which is preliminary data.</text>
</comment>
<accession>A0A7Y3RLF6</accession>
<organism evidence="1 2">
    <name type="scientific">Parvularcula mediterranea</name>
    <dbReference type="NCBI Taxonomy" id="2732508"/>
    <lineage>
        <taxon>Bacteria</taxon>
        <taxon>Pseudomonadati</taxon>
        <taxon>Pseudomonadota</taxon>
        <taxon>Alphaproteobacteria</taxon>
        <taxon>Parvularculales</taxon>
        <taxon>Parvularculaceae</taxon>
        <taxon>Parvularcula</taxon>
    </lineage>
</organism>
<sequence>MRWAGLFLGLAACAGADIGEPRFAASDCRTVELVDVETGKTVVGAEDLALSEDGVLWISAYDRLTDEPGDLYPLTPQRLRGGAMLRAEGTGLQFLPHGVDVSGHGVAVLVRQGEKTTLTQVYQTRRFTDEGRRPLWAQGSDFEVHCASNDMISVGGSGKGSKKYITVDSRGCNPSFWTRLRHPEDGYVEEFAFVGSQRVTDYDRSVILDGLRIANGIAAWADDIWVAEMRARRLINLDRETIDLPGAPDNLNASSEGIVAALQPSLWRFGLYRYGHTNRAPTRIVLVDPETEEIELLYDDPKGAQLSGATAAVLTDGGMMVASSVRGEHLLVCEPSP</sequence>
<evidence type="ECO:0000313" key="2">
    <source>
        <dbReference type="Proteomes" id="UP000536835"/>
    </source>
</evidence>
<dbReference type="AlphaFoldDB" id="A0A7Y3RLF6"/>
<reference evidence="1 2" key="1">
    <citation type="submission" date="2020-05" db="EMBL/GenBank/DDBJ databases">
        <title>Parvularcula mediterraneae sp. nov., isolated from polypropylene straw from shallow seawater of the seashore of Laganas in Zakynthos island, Greece.</title>
        <authorList>
            <person name="Szabo I."/>
            <person name="Al-Omari J."/>
            <person name="Rado J."/>
            <person name="Szerdahelyi G.S."/>
        </authorList>
    </citation>
    <scope>NUCLEOTIDE SEQUENCE [LARGE SCALE GENOMIC DNA]</scope>
    <source>
        <strain evidence="1 2">ZS-1/3</strain>
    </source>
</reference>
<dbReference type="InterPro" id="IPR011042">
    <property type="entry name" value="6-blade_b-propeller_TolB-like"/>
</dbReference>
<protein>
    <recommendedName>
        <fullName evidence="3">SMP-30/Gluconolactonase/LRE-like region domain-containing protein</fullName>
    </recommendedName>
</protein>
<proteinExistence type="predicted"/>
<dbReference type="PANTHER" id="PTHR11799">
    <property type="entry name" value="PARAOXONASE"/>
    <property type="match status" value="1"/>
</dbReference>
<dbReference type="PANTHER" id="PTHR11799:SF12">
    <property type="entry name" value="PARAOXONASE-RELATED"/>
    <property type="match status" value="1"/>
</dbReference>
<dbReference type="EMBL" id="JABFCX010000002">
    <property type="protein sequence ID" value="NNU15701.1"/>
    <property type="molecule type" value="Genomic_DNA"/>
</dbReference>
<evidence type="ECO:0008006" key="3">
    <source>
        <dbReference type="Google" id="ProtNLM"/>
    </source>
</evidence>
<keyword evidence="2" id="KW-1185">Reference proteome</keyword>
<dbReference type="Proteomes" id="UP000536835">
    <property type="component" value="Unassembled WGS sequence"/>
</dbReference>
<gene>
    <name evidence="1" type="ORF">HK107_05135</name>
</gene>
<dbReference type="SUPFAM" id="SSF63829">
    <property type="entry name" value="Calcium-dependent phosphotriesterase"/>
    <property type="match status" value="1"/>
</dbReference>
<name>A0A7Y3RLF6_9PROT</name>
<dbReference type="InterPro" id="IPR051288">
    <property type="entry name" value="Serum_paraoxonase/arylesterase"/>
</dbReference>
<dbReference type="RefSeq" id="WP_173197345.1">
    <property type="nucleotide sequence ID" value="NZ_JABFCX010000002.1"/>
</dbReference>